<protein>
    <submittedName>
        <fullName evidence="1">Uncharacterized protein</fullName>
    </submittedName>
</protein>
<comment type="caution">
    <text evidence="1">The sequence shown here is derived from an EMBL/GenBank/DDBJ whole genome shotgun (WGS) entry which is preliminary data.</text>
</comment>
<reference evidence="1 2" key="2">
    <citation type="journal article" date="2022" name="Mol. Ecol. Resour.">
        <title>The genomes of chicory, endive, great burdock and yacon provide insights into Asteraceae paleo-polyploidization history and plant inulin production.</title>
        <authorList>
            <person name="Fan W."/>
            <person name="Wang S."/>
            <person name="Wang H."/>
            <person name="Wang A."/>
            <person name="Jiang F."/>
            <person name="Liu H."/>
            <person name="Zhao H."/>
            <person name="Xu D."/>
            <person name="Zhang Y."/>
        </authorList>
    </citation>
    <scope>NUCLEOTIDE SEQUENCE [LARGE SCALE GENOMIC DNA]</scope>
    <source>
        <strain evidence="2">cv. Yunnan</strain>
        <tissue evidence="1">Leaves</tissue>
    </source>
</reference>
<reference evidence="2" key="1">
    <citation type="journal article" date="2022" name="Mol. Ecol. Resour.">
        <title>The genomes of chicory, endive, great burdock and yacon provide insights into Asteraceae palaeo-polyploidization history and plant inulin production.</title>
        <authorList>
            <person name="Fan W."/>
            <person name="Wang S."/>
            <person name="Wang H."/>
            <person name="Wang A."/>
            <person name="Jiang F."/>
            <person name="Liu H."/>
            <person name="Zhao H."/>
            <person name="Xu D."/>
            <person name="Zhang Y."/>
        </authorList>
    </citation>
    <scope>NUCLEOTIDE SEQUENCE [LARGE SCALE GENOMIC DNA]</scope>
    <source>
        <strain evidence="2">cv. Yunnan</strain>
    </source>
</reference>
<organism evidence="1 2">
    <name type="scientific">Smallanthus sonchifolius</name>
    <dbReference type="NCBI Taxonomy" id="185202"/>
    <lineage>
        <taxon>Eukaryota</taxon>
        <taxon>Viridiplantae</taxon>
        <taxon>Streptophyta</taxon>
        <taxon>Embryophyta</taxon>
        <taxon>Tracheophyta</taxon>
        <taxon>Spermatophyta</taxon>
        <taxon>Magnoliopsida</taxon>
        <taxon>eudicotyledons</taxon>
        <taxon>Gunneridae</taxon>
        <taxon>Pentapetalae</taxon>
        <taxon>asterids</taxon>
        <taxon>campanulids</taxon>
        <taxon>Asterales</taxon>
        <taxon>Asteraceae</taxon>
        <taxon>Asteroideae</taxon>
        <taxon>Heliantheae alliance</taxon>
        <taxon>Millerieae</taxon>
        <taxon>Smallanthus</taxon>
    </lineage>
</organism>
<evidence type="ECO:0000313" key="1">
    <source>
        <dbReference type="EMBL" id="KAI3784782.1"/>
    </source>
</evidence>
<dbReference type="EMBL" id="CM042031">
    <property type="protein sequence ID" value="KAI3784782.1"/>
    <property type="molecule type" value="Genomic_DNA"/>
</dbReference>
<proteinExistence type="predicted"/>
<accession>A0ACB9GPY3</accession>
<gene>
    <name evidence="1" type="ORF">L1987_43887</name>
</gene>
<name>A0ACB9GPY3_9ASTR</name>
<sequence length="172" mass="19236">MSAPVGFNLLSKPIRFYNDVLLGGSITRSFVIRHQASVNTGGTRLLTPISVNTSWKLAYKMATYWILFGCMGSPHVHDKAPVIWIDGDEFLPALLVQSGMFFRAVIVFYDNCSDGYDQSGPFAFILSLFNHKKSILGCDSPSSNSSMFRVTVITFEESDHHEYCCHPLFARP</sequence>
<evidence type="ECO:0000313" key="2">
    <source>
        <dbReference type="Proteomes" id="UP001056120"/>
    </source>
</evidence>
<dbReference type="Proteomes" id="UP001056120">
    <property type="component" value="Linkage Group LG14"/>
</dbReference>
<keyword evidence="2" id="KW-1185">Reference proteome</keyword>